<protein>
    <submittedName>
        <fullName evidence="1">Uncharacterized protein</fullName>
    </submittedName>
</protein>
<accession>A0ACC1NVQ4</accession>
<evidence type="ECO:0000313" key="1">
    <source>
        <dbReference type="EMBL" id="KAJ2982997.1"/>
    </source>
</evidence>
<evidence type="ECO:0000313" key="2">
    <source>
        <dbReference type="Proteomes" id="UP001143910"/>
    </source>
</evidence>
<organism evidence="1 2">
    <name type="scientific">Zarea fungicola</name>
    <dbReference type="NCBI Taxonomy" id="93591"/>
    <lineage>
        <taxon>Eukaryota</taxon>
        <taxon>Fungi</taxon>
        <taxon>Dikarya</taxon>
        <taxon>Ascomycota</taxon>
        <taxon>Pezizomycotina</taxon>
        <taxon>Sordariomycetes</taxon>
        <taxon>Hypocreomycetidae</taxon>
        <taxon>Hypocreales</taxon>
        <taxon>Cordycipitaceae</taxon>
        <taxon>Zarea</taxon>
    </lineage>
</organism>
<gene>
    <name evidence="1" type="ORF">NQ176_g1011</name>
</gene>
<proteinExistence type="predicted"/>
<sequence length="1434" mass="158151">MYTLPSPSNVALVFLGLSAACFTRCLRVRPLQSGRPFKDVDGEATNESEVRARTIQPLVRAILFIAPIFGLGASLSNPILIHSALGMQASSIDLLRYTGPLSWSLLACQAIAMFQHTDVQGRYEQSLWSATSCVILITLLWYETAILGQFMDWSQFGAAATMLFSFLSFPRRPVVFMGTTAVLNESGVSIIDWMLFSWGLQRNDVNLPTSLRMEDLPRVPYSQSANTVRQNYDVCKKTTVLWRKLAILFSQPCLMQWTFAILEALSEFSSRVVVYHLLQHLENKSKIDAWTWTWVALLPLSLLSGSIWGNWSSWNGHTRIQLPMLSLLQSLVFEKSLRLYAGSGDNSAKAKSSHGAPSTMDAVLSHSNTVAQAFMGTQNIPIAALKICLYSVYLSQLIGITNVLLGSTMPIMTFFLSRYLSKRLRTAQAEHLRATERSSSLVAEALHGLRQIRLSSMEQFWQHRIFGARKHDLELAWKASLNQELVNLVATLGPVLFASVTVSIYALRTGQFSPSVVFTSINLFGNLQSVIKQLPARLTSLHSARISYIKLQTYLQLPERQPESIPADSLFLQKADLAWPLDKDNMLLRDVNLEFPQHGLSLITGRVGSGKSLLLSSILEEANIQSGILGKKAPGTISSLDTPIGIVPGTVAFVSQPPWIEDQTLRDNIIFGYEVDEQRYQEVIRVCALNQDISALRKGDLTMAGTNGSCLSGGQKWRVAFARALYSPAEFIISEDILAAVDAPIARHVCENAFNGQLLRGRTAILATHHPEYCTVYARYLVSLRNGSATATCIPRQKRLLPVASEAKRQKPSSVTAKAPCDQPSEVSASTTDMVSHANAKNYWVTLREYVESSGNIHDCIHVVLIVLCYRMISASHSWWLAKWTSKDTINQSASPLYEVGIYLTLSLASAAFTSAQNLIFVQIGYKSSLKLFERLIRRVIKAKLSWIDTTPPGQVVQTLNTDMHAIDHRMAPQVIGVFSSGIHILTICISSFASSPYTILSSVIMLGLYFRIAQRSLHVSRKLRPLVNRCNFPISNHVSATKDGVQTIRAFAKQQYYIDKMRNHIDSSNTASTQIALGLCWVSIRLGIIGSIFVATITLASVFGHATASSTGLAITIALQLRQALNITIGQINVTRTGLNAIERVLALASIPSEEGEEEGSSASKNWPNSGAIRVQNLGIRYNESLPWALRNISFSVGSGKRLGIVGRTGSGKSSLINALLRFIDTTEGQIFLNNQDISQVSRECIRSIVTIIPQDAFLFSGTLRSNVDLFGKHDDDKIIDTLRSVHFASLEQDGDVAASDLDHEVHSGGSNISHGQRQLICLARVMLQDRCQVLVLDEATSGIDHATETAIQRAIRENFSNMTILVVAHKLLTVADFDSILILSQGELVEMGAPQELLARKGRFSTMVDQSEDADTIRNLILQNGTYGNRGT</sequence>
<name>A0ACC1NVQ4_9HYPO</name>
<dbReference type="Proteomes" id="UP001143910">
    <property type="component" value="Unassembled WGS sequence"/>
</dbReference>
<keyword evidence="2" id="KW-1185">Reference proteome</keyword>
<reference evidence="1" key="1">
    <citation type="submission" date="2022-08" db="EMBL/GenBank/DDBJ databases">
        <title>Genome Sequence of Lecanicillium fungicola.</title>
        <authorList>
            <person name="Buettner E."/>
        </authorList>
    </citation>
    <scope>NUCLEOTIDE SEQUENCE</scope>
    <source>
        <strain evidence="1">Babe33</strain>
    </source>
</reference>
<dbReference type="EMBL" id="JANJQO010000048">
    <property type="protein sequence ID" value="KAJ2982997.1"/>
    <property type="molecule type" value="Genomic_DNA"/>
</dbReference>
<comment type="caution">
    <text evidence="1">The sequence shown here is derived from an EMBL/GenBank/DDBJ whole genome shotgun (WGS) entry which is preliminary data.</text>
</comment>